<dbReference type="InterPro" id="IPR029063">
    <property type="entry name" value="SAM-dependent_MTases_sf"/>
</dbReference>
<dbReference type="InterPro" id="IPR050078">
    <property type="entry name" value="Ribosomal_L11_MeTrfase_PrmA"/>
</dbReference>
<dbReference type="GO" id="GO:0005737">
    <property type="term" value="C:cytoplasm"/>
    <property type="evidence" value="ECO:0007669"/>
    <property type="project" value="UniProtKB-SubCell"/>
</dbReference>
<dbReference type="InterPro" id="IPR004498">
    <property type="entry name" value="Ribosomal_PrmA_MeTrfase"/>
</dbReference>
<reference evidence="7 8" key="1">
    <citation type="journal article" date="2015" name="Int. J. Syst. Evol. Microbiol.">
        <title>Flavisolibacter ginsenosidimutans sp. nov., with ginsenoside-converting activity isolated from soil used for cultivating ginseng.</title>
        <authorList>
            <person name="Zhao Y."/>
            <person name="Liu Q."/>
            <person name="Kang M.S."/>
            <person name="Jin F."/>
            <person name="Yu H."/>
            <person name="Im W.T."/>
        </authorList>
    </citation>
    <scope>NUCLEOTIDE SEQUENCE [LARGE SCALE GENOMIC DNA]</scope>
    <source>
        <strain evidence="7 8">Gsoil 636</strain>
    </source>
</reference>
<protein>
    <recommendedName>
        <fullName evidence="6">Ribosomal protein L11 methyltransferase</fullName>
        <shortName evidence="6">L11 Mtase</shortName>
        <ecNumber evidence="6">2.1.1.-</ecNumber>
    </recommendedName>
</protein>
<keyword evidence="5 6" id="KW-0949">S-adenosyl-L-methionine</keyword>
<feature type="binding site" evidence="6">
    <location>
        <position position="163"/>
    </location>
    <ligand>
        <name>S-adenosyl-L-methionine</name>
        <dbReference type="ChEBI" id="CHEBI:59789"/>
    </ligand>
</feature>
<dbReference type="GO" id="GO:0032259">
    <property type="term" value="P:methylation"/>
    <property type="evidence" value="ECO:0007669"/>
    <property type="project" value="UniProtKB-KW"/>
</dbReference>
<feature type="binding site" evidence="6">
    <location>
        <position position="120"/>
    </location>
    <ligand>
        <name>S-adenosyl-L-methionine</name>
        <dbReference type="ChEBI" id="CHEBI:59789"/>
    </ligand>
</feature>
<keyword evidence="2 6" id="KW-0963">Cytoplasm</keyword>
<gene>
    <name evidence="6" type="primary">prmA</name>
    <name evidence="7" type="ORF">FSB75_03370</name>
</gene>
<dbReference type="GO" id="GO:0008276">
    <property type="term" value="F:protein methyltransferase activity"/>
    <property type="evidence" value="ECO:0007669"/>
    <property type="project" value="UniProtKB-UniRule"/>
</dbReference>
<proteinExistence type="inferred from homology"/>
<keyword evidence="7" id="KW-0687">Ribonucleoprotein</keyword>
<name>A0A5B8UE68_9BACT</name>
<dbReference type="Proteomes" id="UP000321204">
    <property type="component" value="Chromosome"/>
</dbReference>
<comment type="subcellular location">
    <subcellularLocation>
        <location evidence="6">Cytoplasm</location>
    </subcellularLocation>
</comment>
<evidence type="ECO:0000313" key="8">
    <source>
        <dbReference type="Proteomes" id="UP000321204"/>
    </source>
</evidence>
<dbReference type="CDD" id="cd02440">
    <property type="entry name" value="AdoMet_MTases"/>
    <property type="match status" value="1"/>
</dbReference>
<evidence type="ECO:0000256" key="2">
    <source>
        <dbReference type="ARBA" id="ARBA00022490"/>
    </source>
</evidence>
<dbReference type="Pfam" id="PF06325">
    <property type="entry name" value="PrmA"/>
    <property type="match status" value="1"/>
</dbReference>
<dbReference type="RefSeq" id="WP_146782760.1">
    <property type="nucleotide sequence ID" value="NZ_BAABIO010000006.1"/>
</dbReference>
<feature type="binding site" evidence="6">
    <location>
        <position position="203"/>
    </location>
    <ligand>
        <name>S-adenosyl-L-methionine</name>
        <dbReference type="ChEBI" id="CHEBI:59789"/>
    </ligand>
</feature>
<keyword evidence="7" id="KW-0689">Ribosomal protein</keyword>
<dbReference type="EC" id="2.1.1.-" evidence="6"/>
<comment type="catalytic activity">
    <reaction evidence="6">
        <text>L-lysyl-[protein] + 3 S-adenosyl-L-methionine = N(6),N(6),N(6)-trimethyl-L-lysyl-[protein] + 3 S-adenosyl-L-homocysteine + 3 H(+)</text>
        <dbReference type="Rhea" id="RHEA:54192"/>
        <dbReference type="Rhea" id="RHEA-COMP:9752"/>
        <dbReference type="Rhea" id="RHEA-COMP:13826"/>
        <dbReference type="ChEBI" id="CHEBI:15378"/>
        <dbReference type="ChEBI" id="CHEBI:29969"/>
        <dbReference type="ChEBI" id="CHEBI:57856"/>
        <dbReference type="ChEBI" id="CHEBI:59789"/>
        <dbReference type="ChEBI" id="CHEBI:61961"/>
    </reaction>
</comment>
<organism evidence="7 8">
    <name type="scientific">Flavisolibacter ginsenosidimutans</name>
    <dbReference type="NCBI Taxonomy" id="661481"/>
    <lineage>
        <taxon>Bacteria</taxon>
        <taxon>Pseudomonadati</taxon>
        <taxon>Bacteroidota</taxon>
        <taxon>Chitinophagia</taxon>
        <taxon>Chitinophagales</taxon>
        <taxon>Chitinophagaceae</taxon>
        <taxon>Flavisolibacter</taxon>
    </lineage>
</organism>
<evidence type="ECO:0000256" key="4">
    <source>
        <dbReference type="ARBA" id="ARBA00022679"/>
    </source>
</evidence>
<keyword evidence="8" id="KW-1185">Reference proteome</keyword>
<dbReference type="HAMAP" id="MF_00735">
    <property type="entry name" value="Methyltr_PrmA"/>
    <property type="match status" value="1"/>
</dbReference>
<dbReference type="PANTHER" id="PTHR43648">
    <property type="entry name" value="ELECTRON TRANSFER FLAVOPROTEIN BETA SUBUNIT LYSINE METHYLTRANSFERASE"/>
    <property type="match status" value="1"/>
</dbReference>
<dbReference type="EMBL" id="CP042433">
    <property type="protein sequence ID" value="QEC54981.1"/>
    <property type="molecule type" value="Genomic_DNA"/>
</dbReference>
<comment type="function">
    <text evidence="6">Methylates ribosomal protein L11.</text>
</comment>
<dbReference type="KEGG" id="fgg:FSB75_03370"/>
<dbReference type="OrthoDB" id="9785995at2"/>
<keyword evidence="3 6" id="KW-0489">Methyltransferase</keyword>
<evidence type="ECO:0000256" key="6">
    <source>
        <dbReference type="HAMAP-Rule" id="MF_00735"/>
    </source>
</evidence>
<sequence>MKHVKLEIIANEYQQEELIALLDDYNPSGFEQTDEKLVAYFSEEGFAKDDVLKILEGYSFVLGEVEEKNWNEEWERNFKPVVVGDFVAVRADFHQPVNGVQHEIVITPKMSFGTGHHATTHMMMQQMRVMDFTDKIVFDFGTGTGILSILAEKLGAAKIIAIDVDEWSMENANENIERNGCSKITASLSSQIPTQQFDVILANINRNVILDYLPFLVKALHLGAVILFSGLLIRDEQDIKATAEQNGLILRHRSEKQGWLSLLFVNGQ</sequence>
<dbReference type="GO" id="GO:0005840">
    <property type="term" value="C:ribosome"/>
    <property type="evidence" value="ECO:0007669"/>
    <property type="project" value="UniProtKB-KW"/>
</dbReference>
<dbReference type="PANTHER" id="PTHR43648:SF1">
    <property type="entry name" value="ELECTRON TRANSFER FLAVOPROTEIN BETA SUBUNIT LYSINE METHYLTRANSFERASE"/>
    <property type="match status" value="1"/>
</dbReference>
<dbReference type="AlphaFoldDB" id="A0A5B8UE68"/>
<accession>A0A5B8UE68</accession>
<evidence type="ECO:0000256" key="1">
    <source>
        <dbReference type="ARBA" id="ARBA00009741"/>
    </source>
</evidence>
<evidence type="ECO:0000313" key="7">
    <source>
        <dbReference type="EMBL" id="QEC54981.1"/>
    </source>
</evidence>
<evidence type="ECO:0000256" key="5">
    <source>
        <dbReference type="ARBA" id="ARBA00022691"/>
    </source>
</evidence>
<evidence type="ECO:0000256" key="3">
    <source>
        <dbReference type="ARBA" id="ARBA00022603"/>
    </source>
</evidence>
<dbReference type="PIRSF" id="PIRSF000401">
    <property type="entry name" value="RPL11_MTase"/>
    <property type="match status" value="1"/>
</dbReference>
<keyword evidence="4 6" id="KW-0808">Transferase</keyword>
<dbReference type="NCBIfam" id="NF001785">
    <property type="entry name" value="PRK00517.2-2"/>
    <property type="match status" value="1"/>
</dbReference>
<comment type="similarity">
    <text evidence="1 6">Belongs to the methyltransferase superfamily. PrmA family.</text>
</comment>
<dbReference type="Gene3D" id="3.40.50.150">
    <property type="entry name" value="Vaccinia Virus protein VP39"/>
    <property type="match status" value="1"/>
</dbReference>
<feature type="binding site" evidence="6">
    <location>
        <position position="141"/>
    </location>
    <ligand>
        <name>S-adenosyl-L-methionine</name>
        <dbReference type="ChEBI" id="CHEBI:59789"/>
    </ligand>
</feature>
<dbReference type="SUPFAM" id="SSF53335">
    <property type="entry name" value="S-adenosyl-L-methionine-dependent methyltransferases"/>
    <property type="match status" value="1"/>
</dbReference>